<dbReference type="SUPFAM" id="SSF57546">
    <property type="entry name" value="Crisp domain-like"/>
    <property type="match status" value="1"/>
</dbReference>
<dbReference type="InterPro" id="IPR002413">
    <property type="entry name" value="V5_allergen-like"/>
</dbReference>
<feature type="disulfide bond" evidence="3">
    <location>
        <begin position="217"/>
        <end position="230"/>
    </location>
</feature>
<name>A0AAV3ASM5_PYXAD</name>
<protein>
    <recommendedName>
        <fullName evidence="5">ShKT domain-containing protein</fullName>
    </recommendedName>
</protein>
<keyword evidence="2 3" id="KW-1015">Disulfide bond</keyword>
<evidence type="ECO:0000256" key="1">
    <source>
        <dbReference type="ARBA" id="ARBA00009923"/>
    </source>
</evidence>
<gene>
    <name evidence="6" type="ORF">GDO54_010036</name>
</gene>
<feature type="domain" description="ShKT" evidence="5">
    <location>
        <begin position="201"/>
        <end position="232"/>
    </location>
</feature>
<dbReference type="FunFam" id="3.40.33.10:FF:000005">
    <property type="entry name" value="Cysteine-rich secretory protein 2"/>
    <property type="match status" value="1"/>
</dbReference>
<evidence type="ECO:0000256" key="2">
    <source>
        <dbReference type="ARBA" id="ARBA00023157"/>
    </source>
</evidence>
<accession>A0AAV3ASM5</accession>
<proteinExistence type="inferred from homology"/>
<dbReference type="PROSITE" id="PS01009">
    <property type="entry name" value="CRISP_1"/>
    <property type="match status" value="1"/>
</dbReference>
<evidence type="ECO:0000256" key="3">
    <source>
        <dbReference type="PROSITE-ProRule" id="PRU01005"/>
    </source>
</evidence>
<dbReference type="PRINTS" id="PR00837">
    <property type="entry name" value="V5TPXLIKE"/>
</dbReference>
<dbReference type="Pfam" id="PF08562">
    <property type="entry name" value="Crisp"/>
    <property type="match status" value="1"/>
</dbReference>
<sequence>MKLIAFLSLFMFSSVLANLTISFSSLSTKYASVQNEIIDTHNLYRRNTDPSARNMLKMEWSKEAQSIAELWAKECTMSHSPPENRFISSYSCGENIFYSTAPKSWKTVIDFLGDEKEYFEYGIGAKSDKIIGHYTQMVWYKSFLIGCAVTQCNYTNYSVFFYVCEYCPAGNINSLAYPYKAGPPCDDCKDFCSDGLCTNPCPYEDFYYGCAQYKIFCQDPYIFNYCTATCSCESEIV</sequence>
<dbReference type="InterPro" id="IPR042076">
    <property type="entry name" value="Crisp-like_dom"/>
</dbReference>
<feature type="signal peptide" evidence="4">
    <location>
        <begin position="1"/>
        <end position="17"/>
    </location>
</feature>
<dbReference type="SMART" id="SM00198">
    <property type="entry name" value="SCP"/>
    <property type="match status" value="1"/>
</dbReference>
<dbReference type="InterPro" id="IPR014044">
    <property type="entry name" value="CAP_dom"/>
</dbReference>
<organism evidence="6 7">
    <name type="scientific">Pyxicephalus adspersus</name>
    <name type="common">African bullfrog</name>
    <dbReference type="NCBI Taxonomy" id="30357"/>
    <lineage>
        <taxon>Eukaryota</taxon>
        <taxon>Metazoa</taxon>
        <taxon>Chordata</taxon>
        <taxon>Craniata</taxon>
        <taxon>Vertebrata</taxon>
        <taxon>Euteleostomi</taxon>
        <taxon>Amphibia</taxon>
        <taxon>Batrachia</taxon>
        <taxon>Anura</taxon>
        <taxon>Neobatrachia</taxon>
        <taxon>Ranoidea</taxon>
        <taxon>Pyxicephalidae</taxon>
        <taxon>Pyxicephalinae</taxon>
        <taxon>Pyxicephalus</taxon>
    </lineage>
</organism>
<evidence type="ECO:0000256" key="4">
    <source>
        <dbReference type="SAM" id="SignalP"/>
    </source>
</evidence>
<keyword evidence="7" id="KW-1185">Reference proteome</keyword>
<dbReference type="InterPro" id="IPR003582">
    <property type="entry name" value="ShKT_dom"/>
</dbReference>
<dbReference type="Proteomes" id="UP001181693">
    <property type="component" value="Unassembled WGS sequence"/>
</dbReference>
<dbReference type="InterPro" id="IPR013871">
    <property type="entry name" value="Cysteine_rich_secretory"/>
</dbReference>
<comment type="similarity">
    <text evidence="1">Belongs to the CRISP family.</text>
</comment>
<comment type="caution">
    <text evidence="3">Lacks conserved residue(s) required for the propagation of feature annotation.</text>
</comment>
<dbReference type="PRINTS" id="PR00838">
    <property type="entry name" value="V5ALLERGEN"/>
</dbReference>
<dbReference type="Gene3D" id="3.40.33.10">
    <property type="entry name" value="CAP"/>
    <property type="match status" value="1"/>
</dbReference>
<keyword evidence="4" id="KW-0732">Signal</keyword>
<reference evidence="6" key="1">
    <citation type="thesis" date="2020" institute="ProQuest LLC" country="789 East Eisenhower Parkway, Ann Arbor, MI, USA">
        <title>Comparative Genomics and Chromosome Evolution.</title>
        <authorList>
            <person name="Mudd A.B."/>
        </authorList>
    </citation>
    <scope>NUCLEOTIDE SEQUENCE</scope>
    <source>
        <strain evidence="6">1538</strain>
        <tissue evidence="6">Blood</tissue>
    </source>
</reference>
<dbReference type="PROSITE" id="PS51670">
    <property type="entry name" value="SHKT"/>
    <property type="match status" value="1"/>
</dbReference>
<feature type="chain" id="PRO_5043618258" description="ShKT domain-containing protein" evidence="4">
    <location>
        <begin position="18"/>
        <end position="237"/>
    </location>
</feature>
<dbReference type="GO" id="GO:0005576">
    <property type="term" value="C:extracellular region"/>
    <property type="evidence" value="ECO:0007669"/>
    <property type="project" value="InterPro"/>
</dbReference>
<comment type="caution">
    <text evidence="6">The sequence shown here is derived from an EMBL/GenBank/DDBJ whole genome shotgun (WGS) entry which is preliminary data.</text>
</comment>
<dbReference type="SUPFAM" id="SSF55797">
    <property type="entry name" value="PR-1-like"/>
    <property type="match status" value="1"/>
</dbReference>
<evidence type="ECO:0000313" key="7">
    <source>
        <dbReference type="Proteomes" id="UP001181693"/>
    </source>
</evidence>
<dbReference type="InterPro" id="IPR035940">
    <property type="entry name" value="CAP_sf"/>
</dbReference>
<evidence type="ECO:0000259" key="5">
    <source>
        <dbReference type="PROSITE" id="PS51670"/>
    </source>
</evidence>
<dbReference type="Pfam" id="PF00188">
    <property type="entry name" value="CAP"/>
    <property type="match status" value="1"/>
</dbReference>
<dbReference type="AlphaFoldDB" id="A0AAV3ASM5"/>
<dbReference type="EMBL" id="DYDO01000004">
    <property type="protein sequence ID" value="DBA25672.1"/>
    <property type="molecule type" value="Genomic_DNA"/>
</dbReference>
<dbReference type="PANTHER" id="PTHR10334">
    <property type="entry name" value="CYSTEINE-RICH SECRETORY PROTEIN-RELATED"/>
    <property type="match status" value="1"/>
</dbReference>
<dbReference type="Gene3D" id="1.10.10.740">
    <property type="entry name" value="Crisp domain"/>
    <property type="match status" value="1"/>
</dbReference>
<dbReference type="InterPro" id="IPR001283">
    <property type="entry name" value="CRISP-related"/>
</dbReference>
<dbReference type="InterPro" id="IPR018244">
    <property type="entry name" value="Allrgn_V5/Tpx1_CS"/>
</dbReference>
<evidence type="ECO:0000313" key="6">
    <source>
        <dbReference type="EMBL" id="DBA25672.1"/>
    </source>
</evidence>